<keyword evidence="2" id="KW-0812">Transmembrane</keyword>
<dbReference type="Proteomes" id="UP000474024">
    <property type="component" value="Unassembled WGS sequence"/>
</dbReference>
<keyword evidence="2" id="KW-0472">Membrane</keyword>
<feature type="transmembrane region" description="Helical" evidence="2">
    <location>
        <begin position="17"/>
        <end position="34"/>
    </location>
</feature>
<dbReference type="AlphaFoldDB" id="A0A6L5YUP3"/>
<evidence type="ECO:0000313" key="4">
    <source>
        <dbReference type="Proteomes" id="UP000474024"/>
    </source>
</evidence>
<gene>
    <name evidence="3" type="ORF">FYJ75_11680</name>
</gene>
<evidence type="ECO:0000313" key="3">
    <source>
        <dbReference type="EMBL" id="MST75662.1"/>
    </source>
</evidence>
<keyword evidence="2" id="KW-1133">Transmembrane helix</keyword>
<feature type="compositionally biased region" description="Acidic residues" evidence="1">
    <location>
        <begin position="130"/>
        <end position="148"/>
    </location>
</feature>
<name>A0A6L5YUP3_9FIRM</name>
<comment type="caution">
    <text evidence="3">The sequence shown here is derived from an EMBL/GenBank/DDBJ whole genome shotgun (WGS) entry which is preliminary data.</text>
</comment>
<evidence type="ECO:0000256" key="1">
    <source>
        <dbReference type="SAM" id="MobiDB-lite"/>
    </source>
</evidence>
<organism evidence="3 4">
    <name type="scientific">Roseburia porci</name>
    <dbReference type="NCBI Taxonomy" id="2605790"/>
    <lineage>
        <taxon>Bacteria</taxon>
        <taxon>Bacillati</taxon>
        <taxon>Bacillota</taxon>
        <taxon>Clostridia</taxon>
        <taxon>Lachnospirales</taxon>
        <taxon>Lachnospiraceae</taxon>
        <taxon>Roseburia</taxon>
    </lineage>
</organism>
<feature type="region of interest" description="Disordered" evidence="1">
    <location>
        <begin position="64"/>
        <end position="148"/>
    </location>
</feature>
<feature type="compositionally biased region" description="Low complexity" evidence="1">
    <location>
        <begin position="86"/>
        <end position="107"/>
    </location>
</feature>
<sequence length="148" mass="16502">MAIHDWNYGGKKNGTKFFIVLAIIGMIFMIGLISDTSEPKCIEPGCDNKQASNSSYCYLHKPYTGTSSGNYSRDSKSDTSSDPSYNSKFKNTTSGSSGSSKQYNSYDSYDDGYDDIEMDGDYDYDRYDSDSDYADGVDDAMDEFDGDW</sequence>
<feature type="compositionally biased region" description="Acidic residues" evidence="1">
    <location>
        <begin position="108"/>
        <end position="122"/>
    </location>
</feature>
<evidence type="ECO:0000256" key="2">
    <source>
        <dbReference type="SAM" id="Phobius"/>
    </source>
</evidence>
<dbReference type="RefSeq" id="WP_154430629.1">
    <property type="nucleotide sequence ID" value="NZ_VUNI01000023.1"/>
</dbReference>
<reference evidence="3 4" key="1">
    <citation type="submission" date="2019-08" db="EMBL/GenBank/DDBJ databases">
        <title>In-depth cultivation of the pig gut microbiome towards novel bacterial diversity and tailored functional studies.</title>
        <authorList>
            <person name="Wylensek D."/>
            <person name="Hitch T.C.A."/>
            <person name="Clavel T."/>
        </authorList>
    </citation>
    <scope>NUCLEOTIDE SEQUENCE [LARGE SCALE GENOMIC DNA]</scope>
    <source>
        <strain evidence="3 4">MUC/MUC-530-WT-4D</strain>
    </source>
</reference>
<keyword evidence="4" id="KW-1185">Reference proteome</keyword>
<accession>A0A6L5YUP3</accession>
<proteinExistence type="predicted"/>
<dbReference type="EMBL" id="VUNI01000023">
    <property type="protein sequence ID" value="MST75662.1"/>
    <property type="molecule type" value="Genomic_DNA"/>
</dbReference>
<protein>
    <submittedName>
        <fullName evidence="3">Uncharacterized protein</fullName>
    </submittedName>
</protein>